<feature type="compositionally biased region" description="Basic and acidic residues" evidence="2">
    <location>
        <begin position="555"/>
        <end position="564"/>
    </location>
</feature>
<dbReference type="GO" id="GO:0016491">
    <property type="term" value="F:oxidoreductase activity"/>
    <property type="evidence" value="ECO:0007669"/>
    <property type="project" value="UniProtKB-KW"/>
</dbReference>
<evidence type="ECO:0000313" key="4">
    <source>
        <dbReference type="EMBL" id="USP79621.1"/>
    </source>
</evidence>
<keyword evidence="5" id="KW-1185">Reference proteome</keyword>
<dbReference type="Proteomes" id="UP001056012">
    <property type="component" value="Chromosome 5"/>
</dbReference>
<protein>
    <recommendedName>
        <fullName evidence="3">NADP-dependent oxidoreductase domain-containing protein</fullName>
    </recommendedName>
</protein>
<evidence type="ECO:0000256" key="2">
    <source>
        <dbReference type="SAM" id="MobiDB-lite"/>
    </source>
</evidence>
<organism evidence="4 5">
    <name type="scientific">Curvularia clavata</name>
    <dbReference type="NCBI Taxonomy" id="95742"/>
    <lineage>
        <taxon>Eukaryota</taxon>
        <taxon>Fungi</taxon>
        <taxon>Dikarya</taxon>
        <taxon>Ascomycota</taxon>
        <taxon>Pezizomycotina</taxon>
        <taxon>Dothideomycetes</taxon>
        <taxon>Pleosporomycetidae</taxon>
        <taxon>Pleosporales</taxon>
        <taxon>Pleosporineae</taxon>
        <taxon>Pleosporaceae</taxon>
        <taxon>Curvularia</taxon>
    </lineage>
</organism>
<reference evidence="4" key="1">
    <citation type="submission" date="2021-12" db="EMBL/GenBank/DDBJ databases">
        <title>Curvularia clavata genome.</title>
        <authorList>
            <person name="Cao Y."/>
        </authorList>
    </citation>
    <scope>NUCLEOTIDE SEQUENCE</scope>
    <source>
        <strain evidence="4">Yc1106</strain>
    </source>
</reference>
<dbReference type="Pfam" id="PF00248">
    <property type="entry name" value="Aldo_ket_red"/>
    <property type="match status" value="1"/>
</dbReference>
<dbReference type="InterPro" id="IPR023210">
    <property type="entry name" value="NADP_OxRdtase_dom"/>
</dbReference>
<feature type="compositionally biased region" description="Basic residues" evidence="2">
    <location>
        <begin position="706"/>
        <end position="716"/>
    </location>
</feature>
<name>A0A9Q8ZCE1_CURCL</name>
<feature type="compositionally biased region" description="Basic and acidic residues" evidence="2">
    <location>
        <begin position="452"/>
        <end position="484"/>
    </location>
</feature>
<gene>
    <name evidence="4" type="ORF">yc1106_06895</name>
</gene>
<dbReference type="EMBL" id="CP089278">
    <property type="protein sequence ID" value="USP79621.1"/>
    <property type="molecule type" value="Genomic_DNA"/>
</dbReference>
<evidence type="ECO:0000259" key="3">
    <source>
        <dbReference type="Pfam" id="PF00248"/>
    </source>
</evidence>
<proteinExistence type="predicted"/>
<dbReference type="SUPFAM" id="SSF51430">
    <property type="entry name" value="NAD(P)-linked oxidoreductase"/>
    <property type="match status" value="1"/>
</dbReference>
<feature type="domain" description="NADP-dependent oxidoreductase" evidence="3">
    <location>
        <begin position="26"/>
        <end position="227"/>
    </location>
</feature>
<dbReference type="VEuPathDB" id="FungiDB:yc1106_06895"/>
<feature type="compositionally biased region" description="Low complexity" evidence="2">
    <location>
        <begin position="578"/>
        <end position="588"/>
    </location>
</feature>
<evidence type="ECO:0000256" key="1">
    <source>
        <dbReference type="ARBA" id="ARBA00023002"/>
    </source>
</evidence>
<feature type="region of interest" description="Disordered" evidence="2">
    <location>
        <begin position="452"/>
        <end position="682"/>
    </location>
</feature>
<dbReference type="Gene3D" id="3.20.20.100">
    <property type="entry name" value="NADP-dependent oxidoreductase domain"/>
    <property type="match status" value="1"/>
</dbReference>
<dbReference type="InterPro" id="IPR036812">
    <property type="entry name" value="NAD(P)_OxRdtase_dom_sf"/>
</dbReference>
<accession>A0A9Q8ZCE1</accession>
<dbReference type="OrthoDB" id="5357513at2759"/>
<dbReference type="CDD" id="cd19071">
    <property type="entry name" value="AKR_AKR1-5-like"/>
    <property type="match status" value="1"/>
</dbReference>
<dbReference type="PANTHER" id="PTHR11732">
    <property type="entry name" value="ALDO/KETO REDUCTASE"/>
    <property type="match status" value="1"/>
</dbReference>
<dbReference type="InterPro" id="IPR020471">
    <property type="entry name" value="AKR"/>
</dbReference>
<feature type="compositionally biased region" description="Basic and acidic residues" evidence="2">
    <location>
        <begin position="629"/>
        <end position="642"/>
    </location>
</feature>
<feature type="compositionally biased region" description="Basic and acidic residues" evidence="2">
    <location>
        <begin position="652"/>
        <end position="666"/>
    </location>
</feature>
<feature type="compositionally biased region" description="Basic residues" evidence="2">
    <location>
        <begin position="530"/>
        <end position="539"/>
    </location>
</feature>
<evidence type="ECO:0000313" key="5">
    <source>
        <dbReference type="Proteomes" id="UP001056012"/>
    </source>
</evidence>
<dbReference type="AlphaFoldDB" id="A0A9Q8ZCE1"/>
<sequence>MASSTSPRESVSRLYDDQPAFIYGTAWKRDETRRLVKEALSVGFRRVDTAAQPRHYQEALVGEALREAFSQGLLKREDLYLQTKYTTPAGQDLSNMPYDPNAPLTSQIHTSIASSLKNLRHTDESPEQVYLDCLLLHSPLPTLDRTIQAWALLETYVPHRIRSLGISNVTLPVLQALYENSTVKPSVVQNRFYPQTRFDVALRSFCREKGIMYQSFWTLTGNPGLLKSRPVADLARKVGVEVEVALYALVVERGVVVLNGSTDVQHMRMDLEGVRKRALKKPSETIPRSDFVVKNEMPTTRSQTCEHKTPIETTRNSKDVRKEEMPERVAVIKEIKDFWGPHFTKPYIPMHRRPRIHDPSWGRPEYELYEGNAGAWPLSVLKGILDIAKLTSERDWVRNAINKVVNYRIRNTKDRTPHVTAVDCEVIEEMFLHKWDVVDAFKRSPLFRHMKQDKSNEEIKPTLHASREFKDEGDRNPKNEELKSYRSNKRGPDFGPGARQHGVAAASSKAQTKDKHTQNPTSETLSSVSRGKKQKKRKRSAVEDALLETIPVPLNREDSTKDHTSGCSHAKHPGYDICPSSSSSLCQSSPPPQSSTTKLINRNISRYGMFPPPPPSRITTPPVQNTPETRNKRDNVQVKSEQDVIDLTVASPDRREDDATVRFENDDHNDDDEEEDEDDDQNIFNAKIAAAEAALNLAQLRVAAARKAKKARKSASNRRNSTSSL</sequence>
<feature type="compositionally biased region" description="Acidic residues" evidence="2">
    <location>
        <begin position="667"/>
        <end position="681"/>
    </location>
</feature>
<keyword evidence="1" id="KW-0560">Oxidoreductase</keyword>
<feature type="region of interest" description="Disordered" evidence="2">
    <location>
        <begin position="706"/>
        <end position="725"/>
    </location>
</feature>